<name>A0ABD0TW37_DENTH</name>
<dbReference type="EMBL" id="JANQDX010000019">
    <property type="protein sequence ID" value="KAL0903871.1"/>
    <property type="molecule type" value="Genomic_DNA"/>
</dbReference>
<sequence>MKPPRVSEVRDRLDRPPPRRNCFCLASPCLPFMYTAHTRDTVGKSRFRQRCSMISKDRTPGRWQEIGRLSSRDGDRRRKPSDAIGRVGEKREIRLWVSEAVK</sequence>
<evidence type="ECO:0000313" key="2">
    <source>
        <dbReference type="EMBL" id="KAL0903871.1"/>
    </source>
</evidence>
<accession>A0ABD0TW37</accession>
<protein>
    <submittedName>
        <fullName evidence="2">Uncharacterized protein</fullName>
    </submittedName>
</protein>
<evidence type="ECO:0000256" key="1">
    <source>
        <dbReference type="SAM" id="MobiDB-lite"/>
    </source>
</evidence>
<dbReference type="Proteomes" id="UP001552299">
    <property type="component" value="Unassembled WGS sequence"/>
</dbReference>
<feature type="region of interest" description="Disordered" evidence="1">
    <location>
        <begin position="64"/>
        <end position="84"/>
    </location>
</feature>
<gene>
    <name evidence="2" type="ORF">M5K25_025927</name>
</gene>
<dbReference type="AlphaFoldDB" id="A0ABD0TW37"/>
<organism evidence="2 3">
    <name type="scientific">Dendrobium thyrsiflorum</name>
    <name type="common">Pinecone-like raceme dendrobium</name>
    <name type="synonym">Orchid</name>
    <dbReference type="NCBI Taxonomy" id="117978"/>
    <lineage>
        <taxon>Eukaryota</taxon>
        <taxon>Viridiplantae</taxon>
        <taxon>Streptophyta</taxon>
        <taxon>Embryophyta</taxon>
        <taxon>Tracheophyta</taxon>
        <taxon>Spermatophyta</taxon>
        <taxon>Magnoliopsida</taxon>
        <taxon>Liliopsida</taxon>
        <taxon>Asparagales</taxon>
        <taxon>Orchidaceae</taxon>
        <taxon>Epidendroideae</taxon>
        <taxon>Malaxideae</taxon>
        <taxon>Dendrobiinae</taxon>
        <taxon>Dendrobium</taxon>
    </lineage>
</organism>
<reference evidence="2 3" key="1">
    <citation type="journal article" date="2024" name="Plant Biotechnol. J.">
        <title>Dendrobium thyrsiflorum genome and its molecular insights into genes involved in important horticultural traits.</title>
        <authorList>
            <person name="Chen B."/>
            <person name="Wang J.Y."/>
            <person name="Zheng P.J."/>
            <person name="Li K.L."/>
            <person name="Liang Y.M."/>
            <person name="Chen X.F."/>
            <person name="Zhang C."/>
            <person name="Zhao X."/>
            <person name="He X."/>
            <person name="Zhang G.Q."/>
            <person name="Liu Z.J."/>
            <person name="Xu Q."/>
        </authorList>
    </citation>
    <scope>NUCLEOTIDE SEQUENCE [LARGE SCALE GENOMIC DNA]</scope>
    <source>
        <strain evidence="2">GZMU011</strain>
    </source>
</reference>
<evidence type="ECO:0000313" key="3">
    <source>
        <dbReference type="Proteomes" id="UP001552299"/>
    </source>
</evidence>
<keyword evidence="3" id="KW-1185">Reference proteome</keyword>
<comment type="caution">
    <text evidence="2">The sequence shown here is derived from an EMBL/GenBank/DDBJ whole genome shotgun (WGS) entry which is preliminary data.</text>
</comment>
<proteinExistence type="predicted"/>